<protein>
    <submittedName>
        <fullName evidence="1">Uncharacterized protein</fullName>
    </submittedName>
</protein>
<evidence type="ECO:0000313" key="1">
    <source>
        <dbReference type="EMBL" id="KAI3729433.1"/>
    </source>
</evidence>
<accession>A0ACB9C5C7</accession>
<keyword evidence="2" id="KW-1185">Reference proteome</keyword>
<organism evidence="1 2">
    <name type="scientific">Arctium lappa</name>
    <name type="common">Greater burdock</name>
    <name type="synonym">Lappa major</name>
    <dbReference type="NCBI Taxonomy" id="4217"/>
    <lineage>
        <taxon>Eukaryota</taxon>
        <taxon>Viridiplantae</taxon>
        <taxon>Streptophyta</taxon>
        <taxon>Embryophyta</taxon>
        <taxon>Tracheophyta</taxon>
        <taxon>Spermatophyta</taxon>
        <taxon>Magnoliopsida</taxon>
        <taxon>eudicotyledons</taxon>
        <taxon>Gunneridae</taxon>
        <taxon>Pentapetalae</taxon>
        <taxon>asterids</taxon>
        <taxon>campanulids</taxon>
        <taxon>Asterales</taxon>
        <taxon>Asteraceae</taxon>
        <taxon>Carduoideae</taxon>
        <taxon>Cardueae</taxon>
        <taxon>Arctiinae</taxon>
        <taxon>Arctium</taxon>
    </lineage>
</organism>
<reference evidence="1 2" key="2">
    <citation type="journal article" date="2022" name="Mol. Ecol. Resour.">
        <title>The genomes of chicory, endive, great burdock and yacon provide insights into Asteraceae paleo-polyploidization history and plant inulin production.</title>
        <authorList>
            <person name="Fan W."/>
            <person name="Wang S."/>
            <person name="Wang H."/>
            <person name="Wang A."/>
            <person name="Jiang F."/>
            <person name="Liu H."/>
            <person name="Zhao H."/>
            <person name="Xu D."/>
            <person name="Zhang Y."/>
        </authorList>
    </citation>
    <scope>NUCLEOTIDE SEQUENCE [LARGE SCALE GENOMIC DNA]</scope>
    <source>
        <strain evidence="2">cv. Niubang</strain>
    </source>
</reference>
<name>A0ACB9C5C7_ARCLA</name>
<proteinExistence type="predicted"/>
<sequence>MPTLSTCYTVESSTIVQTGNLSDLGVSSPNYVSREYLDNALKAVENRWSEKFDKVENESLLLAKLLIEALDNQQDADLFSLLHSHHQQQQQLPISVQPTDIGRALESNFSDADTRRELSASGRQLVVVEDVVPISTVSGKERSSNQGKGTSTSQEEGESRSLVVYLANDESRVEKPTTATCEEVMEAMGISACNFIDIDELDTDEQDEAKYYMFWKVKEEGEKEIYFGLQCASLPENSVNDKEFGKNASEAEVPRSVLNESIFHDIFGEDFGTDDQEDEPVQTTEPVQVNVAAQEDALYIPTAIPIVSPGRNCVFPITSEASDANTPNFALPLPKFVERVVRTNVSNPIAPIVIEMEKLRRSLSKEGRRMEREEKRRKREARDREEKEKAEKEKADAEGLPYIRNLTFQNF</sequence>
<gene>
    <name evidence="1" type="ORF">L6452_18091</name>
</gene>
<dbReference type="EMBL" id="CM042051">
    <property type="protein sequence ID" value="KAI3729433.1"/>
    <property type="molecule type" value="Genomic_DNA"/>
</dbReference>
<dbReference type="Proteomes" id="UP001055879">
    <property type="component" value="Linkage Group LG05"/>
</dbReference>
<evidence type="ECO:0000313" key="2">
    <source>
        <dbReference type="Proteomes" id="UP001055879"/>
    </source>
</evidence>
<comment type="caution">
    <text evidence="1">The sequence shown here is derived from an EMBL/GenBank/DDBJ whole genome shotgun (WGS) entry which is preliminary data.</text>
</comment>
<reference evidence="2" key="1">
    <citation type="journal article" date="2022" name="Mol. Ecol. Resour.">
        <title>The genomes of chicory, endive, great burdock and yacon provide insights into Asteraceae palaeo-polyploidization history and plant inulin production.</title>
        <authorList>
            <person name="Fan W."/>
            <person name="Wang S."/>
            <person name="Wang H."/>
            <person name="Wang A."/>
            <person name="Jiang F."/>
            <person name="Liu H."/>
            <person name="Zhao H."/>
            <person name="Xu D."/>
            <person name="Zhang Y."/>
        </authorList>
    </citation>
    <scope>NUCLEOTIDE SEQUENCE [LARGE SCALE GENOMIC DNA]</scope>
    <source>
        <strain evidence="2">cv. Niubang</strain>
    </source>
</reference>